<sequence>MEIRKFRNELRMGRSIYDLPLRVTFYARVSTDKFEQLSSLENQVQYYTELIQNKPNWTYVDGYVDEGISGTSTKKRDSFNRMIADAKAGCFDFIITKEISRFSRSTLDSIKYTQELLDHNVGILFQNDNINTLDTDSEFRLVVMAGVAQDEVRKLSERLKFGFRQSIKNGRVLGNDKLWGYDKKDCKLTINEDEAEAVRQIFDLYANHKLGIRRISQALYDRGYTSRLGNEFNVATIRHILLNPKYKGWYCGNKTQSLDYRSKKKAVLEESEWVTYPDPDIPAIVSEALWGRANALYKSRSEQVAEHQSGAEYHNRYAYSGKIICEEHGVSFHRQLLKSGKGEKEVWQCKVYRNRGRAACSAPQLRTAQLDMVMAQIFDRLAQNKRGIIDAVMTVIRAAPDEHDYERDMTRLEEDITALHTKKDRLLEMSMAEAITIAEFKARNDGFNEQICNLQERLRALRAEVQKSKASAEQLDKIKAALEEELSFENGVNSALVTTILNQIVVKKSSTKEEICLDIHLRFGDPYRVVFERGKSSFRFIRFS</sequence>
<dbReference type="Gene3D" id="3.90.1750.20">
    <property type="entry name" value="Putative Large Serine Recombinase, Chain B, Domain 2"/>
    <property type="match status" value="1"/>
</dbReference>
<evidence type="ECO:0000259" key="2">
    <source>
        <dbReference type="PROSITE" id="PS51736"/>
    </source>
</evidence>
<dbReference type="PROSITE" id="PS51737">
    <property type="entry name" value="RECOMBINASE_DNA_BIND"/>
    <property type="match status" value="1"/>
</dbReference>
<gene>
    <name evidence="4" type="ORF">KL86CLO1_12361</name>
</gene>
<dbReference type="Pfam" id="PF13408">
    <property type="entry name" value="Zn_ribbon_recom"/>
    <property type="match status" value="1"/>
</dbReference>
<dbReference type="InterPro" id="IPR036162">
    <property type="entry name" value="Resolvase-like_N_sf"/>
</dbReference>
<dbReference type="PANTHER" id="PTHR30461:SF23">
    <property type="entry name" value="DNA RECOMBINASE-RELATED"/>
    <property type="match status" value="1"/>
</dbReference>
<keyword evidence="1" id="KW-0175">Coiled coil</keyword>
<dbReference type="InterPro" id="IPR011109">
    <property type="entry name" value="DNA_bind_recombinase_dom"/>
</dbReference>
<dbReference type="PROSITE" id="PS51736">
    <property type="entry name" value="RECOMBINASES_3"/>
    <property type="match status" value="1"/>
</dbReference>
<name>A0A212K878_9FIRM</name>
<evidence type="ECO:0000313" key="4">
    <source>
        <dbReference type="EMBL" id="SBW07900.1"/>
    </source>
</evidence>
<dbReference type="CDD" id="cd00338">
    <property type="entry name" value="Ser_Recombinase"/>
    <property type="match status" value="1"/>
</dbReference>
<evidence type="ECO:0000256" key="1">
    <source>
        <dbReference type="SAM" id="Coils"/>
    </source>
</evidence>
<dbReference type="GO" id="GO:0000150">
    <property type="term" value="F:DNA strand exchange activity"/>
    <property type="evidence" value="ECO:0007669"/>
    <property type="project" value="InterPro"/>
</dbReference>
<dbReference type="InterPro" id="IPR006119">
    <property type="entry name" value="Resolv_N"/>
</dbReference>
<feature type="domain" description="Recombinase" evidence="3">
    <location>
        <begin position="178"/>
        <end position="303"/>
    </location>
</feature>
<dbReference type="Pfam" id="PF07508">
    <property type="entry name" value="Recombinase"/>
    <property type="match status" value="1"/>
</dbReference>
<feature type="domain" description="Resolvase/invertase-type recombinase catalytic" evidence="2">
    <location>
        <begin position="22"/>
        <end position="170"/>
    </location>
</feature>
<protein>
    <submittedName>
        <fullName evidence="4">Resolvase, N-terminal domain protein</fullName>
    </submittedName>
</protein>
<dbReference type="Gene3D" id="3.40.50.1390">
    <property type="entry name" value="Resolvase, N-terminal catalytic domain"/>
    <property type="match status" value="1"/>
</dbReference>
<dbReference type="InterPro" id="IPR050639">
    <property type="entry name" value="SSR_resolvase"/>
</dbReference>
<dbReference type="SMART" id="SM00857">
    <property type="entry name" value="Resolvase"/>
    <property type="match status" value="1"/>
</dbReference>
<dbReference type="SUPFAM" id="SSF53041">
    <property type="entry name" value="Resolvase-like"/>
    <property type="match status" value="1"/>
</dbReference>
<dbReference type="GO" id="GO:0003677">
    <property type="term" value="F:DNA binding"/>
    <property type="evidence" value="ECO:0007669"/>
    <property type="project" value="InterPro"/>
</dbReference>
<organism evidence="4">
    <name type="scientific">uncultured Eubacteriales bacterium</name>
    <dbReference type="NCBI Taxonomy" id="172733"/>
    <lineage>
        <taxon>Bacteria</taxon>
        <taxon>Bacillati</taxon>
        <taxon>Bacillota</taxon>
        <taxon>Clostridia</taxon>
        <taxon>Eubacteriales</taxon>
        <taxon>environmental samples</taxon>
    </lineage>
</organism>
<dbReference type="InterPro" id="IPR038109">
    <property type="entry name" value="DNA_bind_recomb_sf"/>
</dbReference>
<evidence type="ECO:0000259" key="3">
    <source>
        <dbReference type="PROSITE" id="PS51737"/>
    </source>
</evidence>
<dbReference type="Pfam" id="PF00239">
    <property type="entry name" value="Resolvase"/>
    <property type="match status" value="1"/>
</dbReference>
<dbReference type="InterPro" id="IPR025827">
    <property type="entry name" value="Zn_ribbon_recom_dom"/>
</dbReference>
<reference evidence="4" key="1">
    <citation type="submission" date="2016-04" db="EMBL/GenBank/DDBJ databases">
        <authorList>
            <person name="Evans L.H."/>
            <person name="Alamgir A."/>
            <person name="Owens N."/>
            <person name="Weber N.D."/>
            <person name="Virtaneva K."/>
            <person name="Barbian K."/>
            <person name="Babar A."/>
            <person name="Rosenke K."/>
        </authorList>
    </citation>
    <scope>NUCLEOTIDE SEQUENCE</scope>
    <source>
        <strain evidence="4">86</strain>
    </source>
</reference>
<accession>A0A212K878</accession>
<dbReference type="AlphaFoldDB" id="A0A212K878"/>
<proteinExistence type="predicted"/>
<feature type="coiled-coil region" evidence="1">
    <location>
        <begin position="458"/>
        <end position="485"/>
    </location>
</feature>
<dbReference type="EMBL" id="FLUN01000001">
    <property type="protein sequence ID" value="SBW07900.1"/>
    <property type="molecule type" value="Genomic_DNA"/>
</dbReference>
<dbReference type="PANTHER" id="PTHR30461">
    <property type="entry name" value="DNA-INVERTASE FROM LAMBDOID PROPHAGE"/>
    <property type="match status" value="1"/>
</dbReference>